<gene>
    <name evidence="2" type="ORF">ENS31_03900</name>
</gene>
<name>A0A7V3E6D4_9BACT</name>
<dbReference type="SUPFAM" id="SSF48452">
    <property type="entry name" value="TPR-like"/>
    <property type="match status" value="1"/>
</dbReference>
<feature type="transmembrane region" description="Helical" evidence="1">
    <location>
        <begin position="222"/>
        <end position="246"/>
    </location>
</feature>
<evidence type="ECO:0000313" key="2">
    <source>
        <dbReference type="EMBL" id="HFI90661.1"/>
    </source>
</evidence>
<dbReference type="EMBL" id="DSUJ01000008">
    <property type="protein sequence ID" value="HFI90661.1"/>
    <property type="molecule type" value="Genomic_DNA"/>
</dbReference>
<dbReference type="Gene3D" id="1.25.40.10">
    <property type="entry name" value="Tetratricopeptide repeat domain"/>
    <property type="match status" value="1"/>
</dbReference>
<evidence type="ECO:0000256" key="1">
    <source>
        <dbReference type="SAM" id="Phobius"/>
    </source>
</evidence>
<accession>A0A7V3E6D4</accession>
<organism evidence="2">
    <name type="scientific">Ignavibacterium album</name>
    <dbReference type="NCBI Taxonomy" id="591197"/>
    <lineage>
        <taxon>Bacteria</taxon>
        <taxon>Pseudomonadati</taxon>
        <taxon>Ignavibacteriota</taxon>
        <taxon>Ignavibacteria</taxon>
        <taxon>Ignavibacteriales</taxon>
        <taxon>Ignavibacteriaceae</taxon>
        <taxon>Ignavibacterium</taxon>
    </lineage>
</organism>
<reference evidence="2" key="1">
    <citation type="journal article" date="2020" name="mSystems">
        <title>Genome- and Community-Level Interaction Insights into Carbon Utilization and Element Cycling Functions of Hydrothermarchaeota in Hydrothermal Sediment.</title>
        <authorList>
            <person name="Zhou Z."/>
            <person name="Liu Y."/>
            <person name="Xu W."/>
            <person name="Pan J."/>
            <person name="Luo Z.H."/>
            <person name="Li M."/>
        </authorList>
    </citation>
    <scope>NUCLEOTIDE SEQUENCE [LARGE SCALE GENOMIC DNA]</scope>
    <source>
        <strain evidence="2">SpSt-479</strain>
    </source>
</reference>
<keyword evidence="1" id="KW-0812">Transmembrane</keyword>
<dbReference type="AlphaFoldDB" id="A0A7V3E6D4"/>
<keyword evidence="1" id="KW-1133">Transmembrane helix</keyword>
<sequence>MKSIIISLAFSTILIAQINPLKSPDNIKLFADHLYCEQDYLRAAEEYKSLPDFKISDTILYKIGKCYSIVGDYDEAMFFFTALNSSSPFADFANNEIGKIYFLKKDLSSLDRLLSNKTSKKNNLIKLKVTLMLESELTDFNLNDYLDEGDSDYVELSKLYYERKNPDYKSEILAGILSSVIPGSGKIYTENYGDGITAFILTGLFSYLAYDNFKHDHNFKGYLFSGIAAGFYFGNIYGSVASAQIFNVRVDFDFLKNLSDFISRKSYFAEDYDFCN</sequence>
<feature type="transmembrane region" description="Helical" evidence="1">
    <location>
        <begin position="192"/>
        <end position="210"/>
    </location>
</feature>
<evidence type="ECO:0008006" key="3">
    <source>
        <dbReference type="Google" id="ProtNLM"/>
    </source>
</evidence>
<protein>
    <recommendedName>
        <fullName evidence="3">Tetratricopeptide repeat protein</fullName>
    </recommendedName>
</protein>
<comment type="caution">
    <text evidence="2">The sequence shown here is derived from an EMBL/GenBank/DDBJ whole genome shotgun (WGS) entry which is preliminary data.</text>
</comment>
<keyword evidence="1" id="KW-0472">Membrane</keyword>
<proteinExistence type="predicted"/>
<dbReference type="InterPro" id="IPR011990">
    <property type="entry name" value="TPR-like_helical_dom_sf"/>
</dbReference>